<feature type="site" description="Important for substrate specificity" evidence="4">
    <location>
        <position position="73"/>
    </location>
</feature>
<feature type="site" description="Important for substrate specificity" evidence="4">
    <location>
        <position position="155"/>
    </location>
</feature>
<dbReference type="OrthoDB" id="9807767at2"/>
<comment type="cofactor">
    <cofactor evidence="1 4">
        <name>a divalent metal cation</name>
        <dbReference type="ChEBI" id="CHEBI:60240"/>
    </cofactor>
</comment>
<gene>
    <name evidence="5" type="ORF">C7443_111116</name>
</gene>
<keyword evidence="6" id="KW-1185">Reference proteome</keyword>
<comment type="similarity">
    <text evidence="4">Belongs to the Maf family. YhdE subfamily.</text>
</comment>
<dbReference type="GO" id="GO:0005737">
    <property type="term" value="C:cytoplasm"/>
    <property type="evidence" value="ECO:0007669"/>
    <property type="project" value="UniProtKB-SubCell"/>
</dbReference>
<proteinExistence type="inferred from homology"/>
<dbReference type="PIRSF" id="PIRSF006305">
    <property type="entry name" value="Maf"/>
    <property type="match status" value="1"/>
</dbReference>
<dbReference type="InterPro" id="IPR029001">
    <property type="entry name" value="ITPase-like_fam"/>
</dbReference>
<comment type="subcellular location">
    <subcellularLocation>
        <location evidence="4">Cytoplasm</location>
    </subcellularLocation>
</comment>
<evidence type="ECO:0000256" key="3">
    <source>
        <dbReference type="ARBA" id="ARBA00023080"/>
    </source>
</evidence>
<keyword evidence="4" id="KW-0963">Cytoplasm</keyword>
<dbReference type="PANTHER" id="PTHR43213:SF5">
    <property type="entry name" value="BIFUNCTIONAL DTTP_UTP PYROPHOSPHATASE_METHYLTRANSFERASE PROTEIN-RELATED"/>
    <property type="match status" value="1"/>
</dbReference>
<evidence type="ECO:0000256" key="1">
    <source>
        <dbReference type="ARBA" id="ARBA00001968"/>
    </source>
</evidence>
<dbReference type="GO" id="GO:0036221">
    <property type="term" value="F:UTP diphosphatase activity"/>
    <property type="evidence" value="ECO:0007669"/>
    <property type="project" value="RHEA"/>
</dbReference>
<dbReference type="CDD" id="cd00555">
    <property type="entry name" value="Maf"/>
    <property type="match status" value="1"/>
</dbReference>
<organism evidence="5 6">
    <name type="scientific">Plasticicumulans acidivorans</name>
    <dbReference type="NCBI Taxonomy" id="886464"/>
    <lineage>
        <taxon>Bacteria</taxon>
        <taxon>Pseudomonadati</taxon>
        <taxon>Pseudomonadota</taxon>
        <taxon>Gammaproteobacteria</taxon>
        <taxon>Candidatus Competibacteraceae</taxon>
        <taxon>Plasticicumulans</taxon>
    </lineage>
</organism>
<dbReference type="RefSeq" id="WP_110019751.1">
    <property type="nucleotide sequence ID" value="NZ_QGTJ01000011.1"/>
</dbReference>
<evidence type="ECO:0000313" key="5">
    <source>
        <dbReference type="EMBL" id="PWV59344.1"/>
    </source>
</evidence>
<dbReference type="InterPro" id="IPR003697">
    <property type="entry name" value="Maf-like"/>
</dbReference>
<accession>A0A317MSB5</accession>
<protein>
    <recommendedName>
        <fullName evidence="4">dTTP/UTP pyrophosphatase</fullName>
        <shortName evidence="4">dTTPase/UTPase</shortName>
        <ecNumber evidence="4">3.6.1.9</ecNumber>
    </recommendedName>
    <alternativeName>
        <fullName evidence="4">Nucleoside triphosphate pyrophosphatase</fullName>
    </alternativeName>
    <alternativeName>
        <fullName evidence="4">Nucleotide pyrophosphatase</fullName>
        <shortName evidence="4">Nucleotide PPase</shortName>
    </alternativeName>
</protein>
<comment type="function">
    <text evidence="4">Nucleoside triphosphate pyrophosphatase that hydrolyzes dTTP and UTP. May have a dual role in cell division arrest and in preventing the incorporation of modified nucleotides into cellular nucleic acids.</text>
</comment>
<dbReference type="PANTHER" id="PTHR43213">
    <property type="entry name" value="BIFUNCTIONAL DTTP/UTP PYROPHOSPHATASE/METHYLTRANSFERASE PROTEIN-RELATED"/>
    <property type="match status" value="1"/>
</dbReference>
<feature type="active site" description="Proton acceptor" evidence="4">
    <location>
        <position position="72"/>
    </location>
</feature>
<dbReference type="EC" id="3.6.1.9" evidence="4"/>
<dbReference type="HAMAP" id="MF_00528">
    <property type="entry name" value="Maf"/>
    <property type="match status" value="1"/>
</dbReference>
<comment type="caution">
    <text evidence="4">Lacks conserved residue(s) required for the propagation of feature annotation.</text>
</comment>
<comment type="catalytic activity">
    <reaction evidence="4">
        <text>dTTP + H2O = dTMP + diphosphate + H(+)</text>
        <dbReference type="Rhea" id="RHEA:28534"/>
        <dbReference type="ChEBI" id="CHEBI:15377"/>
        <dbReference type="ChEBI" id="CHEBI:15378"/>
        <dbReference type="ChEBI" id="CHEBI:33019"/>
        <dbReference type="ChEBI" id="CHEBI:37568"/>
        <dbReference type="ChEBI" id="CHEBI:63528"/>
        <dbReference type="EC" id="3.6.1.9"/>
    </reaction>
</comment>
<keyword evidence="3 4" id="KW-0546">Nucleotide metabolism</keyword>
<dbReference type="AlphaFoldDB" id="A0A317MSB5"/>
<dbReference type="GO" id="GO:0009117">
    <property type="term" value="P:nucleotide metabolic process"/>
    <property type="evidence" value="ECO:0007669"/>
    <property type="project" value="UniProtKB-KW"/>
</dbReference>
<dbReference type="NCBIfam" id="TIGR00172">
    <property type="entry name" value="maf"/>
    <property type="match status" value="1"/>
</dbReference>
<comment type="catalytic activity">
    <reaction evidence="4">
        <text>UTP + H2O = UMP + diphosphate + H(+)</text>
        <dbReference type="Rhea" id="RHEA:29395"/>
        <dbReference type="ChEBI" id="CHEBI:15377"/>
        <dbReference type="ChEBI" id="CHEBI:15378"/>
        <dbReference type="ChEBI" id="CHEBI:33019"/>
        <dbReference type="ChEBI" id="CHEBI:46398"/>
        <dbReference type="ChEBI" id="CHEBI:57865"/>
        <dbReference type="EC" id="3.6.1.9"/>
    </reaction>
</comment>
<reference evidence="5 6" key="1">
    <citation type="submission" date="2018-05" db="EMBL/GenBank/DDBJ databases">
        <title>Genomic Encyclopedia of Type Strains, Phase IV (KMG-IV): sequencing the most valuable type-strain genomes for metagenomic binning, comparative biology and taxonomic classification.</title>
        <authorList>
            <person name="Goeker M."/>
        </authorList>
    </citation>
    <scope>NUCLEOTIDE SEQUENCE [LARGE SCALE GENOMIC DNA]</scope>
    <source>
        <strain evidence="5 6">DSM 23606</strain>
    </source>
</reference>
<keyword evidence="2 4" id="KW-0378">Hydrolase</keyword>
<feature type="site" description="Important for substrate specificity" evidence="4">
    <location>
        <position position="14"/>
    </location>
</feature>
<dbReference type="SUPFAM" id="SSF52972">
    <property type="entry name" value="ITPase-like"/>
    <property type="match status" value="1"/>
</dbReference>
<evidence type="ECO:0000256" key="2">
    <source>
        <dbReference type="ARBA" id="ARBA00022801"/>
    </source>
</evidence>
<dbReference type="Gene3D" id="3.90.950.10">
    <property type="match status" value="1"/>
</dbReference>
<dbReference type="Pfam" id="PF02545">
    <property type="entry name" value="Maf"/>
    <property type="match status" value="1"/>
</dbReference>
<dbReference type="Proteomes" id="UP000246569">
    <property type="component" value="Unassembled WGS sequence"/>
</dbReference>
<dbReference type="EMBL" id="QGTJ01000011">
    <property type="protein sequence ID" value="PWV59344.1"/>
    <property type="molecule type" value="Genomic_DNA"/>
</dbReference>
<comment type="caution">
    <text evidence="5">The sequence shown here is derived from an EMBL/GenBank/DDBJ whole genome shotgun (WGS) entry which is preliminary data.</text>
</comment>
<dbReference type="GO" id="GO:0036218">
    <property type="term" value="F:dTTP diphosphatase activity"/>
    <property type="evidence" value="ECO:0007669"/>
    <property type="project" value="RHEA"/>
</dbReference>
<evidence type="ECO:0000313" key="6">
    <source>
        <dbReference type="Proteomes" id="UP000246569"/>
    </source>
</evidence>
<sequence>MTPPRLYLASTSPRRRELLEQIGMRYTVIQAGIDETPLPGEAPRAYVERLARAKAQAGLSACGGDGIVLGADTSVVLDGEILGKPLDRADGLRMLERLSAREHEVLSAVALASAGRIDARVQCSRVRFRATTAAEREAYWASGEAGDKAGGYAVQGQAAVFIEHLDGSFSGVMGLPLFETCELLQAFGLEVL</sequence>
<evidence type="ECO:0000256" key="4">
    <source>
        <dbReference type="HAMAP-Rule" id="MF_00528"/>
    </source>
</evidence>
<name>A0A317MSB5_9GAMM</name>